<keyword evidence="2" id="KW-0269">Exonuclease</keyword>
<accession>A0AAV0BMK9</accession>
<dbReference type="GO" id="GO:0004534">
    <property type="term" value="F:5'-3' RNA exonuclease activity"/>
    <property type="evidence" value="ECO:0007669"/>
    <property type="project" value="UniProtKB-ARBA"/>
</dbReference>
<dbReference type="AlphaFoldDB" id="A0AAV0BMK9"/>
<keyword evidence="2" id="KW-0378">Hydrolase</keyword>
<dbReference type="PANTHER" id="PTHR12341:SF41">
    <property type="entry name" value="5'-3' EXORIBONUCLEASE 2"/>
    <property type="match status" value="1"/>
</dbReference>
<comment type="caution">
    <text evidence="2">The sequence shown here is derived from an EMBL/GenBank/DDBJ whole genome shotgun (WGS) entry which is preliminary data.</text>
</comment>
<dbReference type="GO" id="GO:0000956">
    <property type="term" value="P:nuclear-transcribed mRNA catabolic process"/>
    <property type="evidence" value="ECO:0007669"/>
    <property type="project" value="TreeGrafter"/>
</dbReference>
<dbReference type="GO" id="GO:0005634">
    <property type="term" value="C:nucleus"/>
    <property type="evidence" value="ECO:0007669"/>
    <property type="project" value="TreeGrafter"/>
</dbReference>
<dbReference type="InterPro" id="IPR027073">
    <property type="entry name" value="5_3_exoribonuclease"/>
</dbReference>
<gene>
    <name evidence="2" type="ORF">PPACK8108_LOCUS22827</name>
</gene>
<evidence type="ECO:0000313" key="3">
    <source>
        <dbReference type="Proteomes" id="UP001153365"/>
    </source>
</evidence>
<organism evidence="2 3">
    <name type="scientific">Phakopsora pachyrhizi</name>
    <name type="common">Asian soybean rust disease fungus</name>
    <dbReference type="NCBI Taxonomy" id="170000"/>
    <lineage>
        <taxon>Eukaryota</taxon>
        <taxon>Fungi</taxon>
        <taxon>Dikarya</taxon>
        <taxon>Basidiomycota</taxon>
        <taxon>Pucciniomycotina</taxon>
        <taxon>Pucciniomycetes</taxon>
        <taxon>Pucciniales</taxon>
        <taxon>Phakopsoraceae</taxon>
        <taxon>Phakopsora</taxon>
    </lineage>
</organism>
<proteinExistence type="predicted"/>
<evidence type="ECO:0000259" key="1">
    <source>
        <dbReference type="Pfam" id="PF03159"/>
    </source>
</evidence>
<keyword evidence="3" id="KW-1185">Reference proteome</keyword>
<dbReference type="InterPro" id="IPR004859">
    <property type="entry name" value="Xrn1_N"/>
</dbReference>
<dbReference type="Pfam" id="PF03159">
    <property type="entry name" value="XRN_N"/>
    <property type="match status" value="1"/>
</dbReference>
<protein>
    <submittedName>
        <fullName evidence="2">5-3 exonuclease</fullName>
    </submittedName>
</protein>
<dbReference type="PANTHER" id="PTHR12341">
    <property type="entry name" value="5'-&gt;3' EXORIBONUCLEASE"/>
    <property type="match status" value="1"/>
</dbReference>
<feature type="non-terminal residue" evidence="2">
    <location>
        <position position="1"/>
    </location>
</feature>
<dbReference type="Gene3D" id="3.40.50.12390">
    <property type="match status" value="1"/>
</dbReference>
<dbReference type="GO" id="GO:0003723">
    <property type="term" value="F:RNA binding"/>
    <property type="evidence" value="ECO:0007669"/>
    <property type="project" value="TreeGrafter"/>
</dbReference>
<evidence type="ECO:0000313" key="2">
    <source>
        <dbReference type="EMBL" id="CAH7687955.1"/>
    </source>
</evidence>
<dbReference type="Proteomes" id="UP001153365">
    <property type="component" value="Unassembled WGS sequence"/>
</dbReference>
<keyword evidence="2" id="KW-0540">Nuclease</keyword>
<feature type="non-terminal residue" evidence="2">
    <location>
        <position position="66"/>
    </location>
</feature>
<reference evidence="2" key="1">
    <citation type="submission" date="2022-06" db="EMBL/GenBank/DDBJ databases">
        <authorList>
            <consortium name="SYNGENTA / RWTH Aachen University"/>
        </authorList>
    </citation>
    <scope>NUCLEOTIDE SEQUENCE</scope>
</reference>
<dbReference type="EMBL" id="CALTRL010005923">
    <property type="protein sequence ID" value="CAH7687955.1"/>
    <property type="molecule type" value="Genomic_DNA"/>
</dbReference>
<name>A0AAV0BMK9_PHAPC</name>
<sequence length="66" mass="7416">QIQAILSDASAPGEGEHKIMEFICRSRTQTSCNPNSRHVIYGLDPDLIMLSLATHKPHFKVLREDV</sequence>
<feature type="domain" description="Xrn1 N-terminal" evidence="1">
    <location>
        <begin position="2"/>
        <end position="65"/>
    </location>
</feature>